<sequence length="105" mass="11738">MAQSSLNANATSTPRLRCLRLHACVLVLYVFNEASKEDSTNSKQHGKEELDVFVPVQLWEAEALTSRFNITSETYGCGDEVSTQQARLHQQGCSRTLHALFHEGE</sequence>
<reference evidence="1" key="1">
    <citation type="submission" date="2022-05" db="EMBL/GenBank/DDBJ databases">
        <title>The Musa troglodytarum L. genome provides insights into the mechanism of non-climacteric behaviour and enrichment of carotenoids.</title>
        <authorList>
            <person name="Wang J."/>
        </authorList>
    </citation>
    <scope>NUCLEOTIDE SEQUENCE</scope>
    <source>
        <tissue evidence="1">Leaf</tissue>
    </source>
</reference>
<evidence type="ECO:0000313" key="2">
    <source>
        <dbReference type="Proteomes" id="UP001055439"/>
    </source>
</evidence>
<name>A0A9E7KN74_9LILI</name>
<organism evidence="1 2">
    <name type="scientific">Musa troglodytarum</name>
    <name type="common">fe'i banana</name>
    <dbReference type="NCBI Taxonomy" id="320322"/>
    <lineage>
        <taxon>Eukaryota</taxon>
        <taxon>Viridiplantae</taxon>
        <taxon>Streptophyta</taxon>
        <taxon>Embryophyta</taxon>
        <taxon>Tracheophyta</taxon>
        <taxon>Spermatophyta</taxon>
        <taxon>Magnoliopsida</taxon>
        <taxon>Liliopsida</taxon>
        <taxon>Zingiberales</taxon>
        <taxon>Musaceae</taxon>
        <taxon>Musa</taxon>
    </lineage>
</organism>
<evidence type="ECO:0000313" key="1">
    <source>
        <dbReference type="EMBL" id="URE21350.1"/>
    </source>
</evidence>
<dbReference type="EMBL" id="CP097509">
    <property type="protein sequence ID" value="URE21350.1"/>
    <property type="molecule type" value="Genomic_DNA"/>
</dbReference>
<gene>
    <name evidence="1" type="ORF">MUK42_05675</name>
</gene>
<accession>A0A9E7KN74</accession>
<protein>
    <submittedName>
        <fullName evidence="1">Uncharacterized protein</fullName>
    </submittedName>
</protein>
<proteinExistence type="predicted"/>
<keyword evidence="2" id="KW-1185">Reference proteome</keyword>
<dbReference type="AlphaFoldDB" id="A0A9E7KN74"/>
<dbReference type="Proteomes" id="UP001055439">
    <property type="component" value="Chromosome 7"/>
</dbReference>